<dbReference type="HAMAP" id="MF_00420">
    <property type="entry name" value="PurL_2"/>
    <property type="match status" value="1"/>
</dbReference>
<comment type="subunit">
    <text evidence="8">Monomer. Part of the FGAM synthase complex composed of 1 PurL, 1 PurQ and 2 PurS subunits.</text>
</comment>
<dbReference type="GO" id="GO:0000287">
    <property type="term" value="F:magnesium ion binding"/>
    <property type="evidence" value="ECO:0007669"/>
    <property type="project" value="UniProtKB-UniRule"/>
</dbReference>
<comment type="caution">
    <text evidence="8">Lacks conserved residue(s) required for the propagation of feature annotation.</text>
</comment>
<dbReference type="NCBIfam" id="NF002290">
    <property type="entry name" value="PRK01213.1"/>
    <property type="match status" value="1"/>
</dbReference>
<keyword evidence="7 8" id="KW-0460">Magnesium</keyword>
<feature type="binding site" evidence="8">
    <location>
        <position position="534"/>
    </location>
    <ligand>
        <name>substrate</name>
    </ligand>
</feature>
<dbReference type="Proteomes" id="UP000216147">
    <property type="component" value="Unassembled WGS sequence"/>
</dbReference>
<reference evidence="12 13" key="1">
    <citation type="submission" date="2017-03" db="EMBL/GenBank/DDBJ databases">
        <title>Lifting the veil on microbial sulfur biogeochemistry in mining wastewaters.</title>
        <authorList>
            <person name="Kantor R.S."/>
            <person name="Colenbrander Nelson T."/>
            <person name="Marshall S."/>
            <person name="Bennett D."/>
            <person name="Apte S."/>
            <person name="Camacho D."/>
            <person name="Thomas B.C."/>
            <person name="Warren L.A."/>
            <person name="Banfield J.F."/>
        </authorList>
    </citation>
    <scope>NUCLEOTIDE SEQUENCE [LARGE SCALE GENOMIC DNA]</scope>
    <source>
        <strain evidence="12">32-68-21</strain>
    </source>
</reference>
<evidence type="ECO:0000256" key="7">
    <source>
        <dbReference type="ARBA" id="ARBA00022842"/>
    </source>
</evidence>
<evidence type="ECO:0000256" key="5">
    <source>
        <dbReference type="ARBA" id="ARBA00022755"/>
    </source>
</evidence>
<evidence type="ECO:0000256" key="4">
    <source>
        <dbReference type="ARBA" id="ARBA00022741"/>
    </source>
</evidence>
<dbReference type="GO" id="GO:0006189">
    <property type="term" value="P:'de novo' IMP biosynthetic process"/>
    <property type="evidence" value="ECO:0007669"/>
    <property type="project" value="UniProtKB-UniRule"/>
</dbReference>
<evidence type="ECO:0000256" key="6">
    <source>
        <dbReference type="ARBA" id="ARBA00022840"/>
    </source>
</evidence>
<dbReference type="FunFam" id="3.30.1330.10:FF:000004">
    <property type="entry name" value="Phosphoribosylformylglycinamidine synthase subunit PurL"/>
    <property type="match status" value="1"/>
</dbReference>
<dbReference type="EC" id="6.3.5.3" evidence="8"/>
<comment type="subcellular location">
    <subcellularLocation>
        <location evidence="8">Cytoplasm</location>
    </subcellularLocation>
</comment>
<comment type="catalytic activity">
    <reaction evidence="8">
        <text>N(2)-formyl-N(1)-(5-phospho-beta-D-ribosyl)glycinamide + L-glutamine + ATP + H2O = 2-formamido-N(1)-(5-O-phospho-beta-D-ribosyl)acetamidine + L-glutamate + ADP + phosphate + H(+)</text>
        <dbReference type="Rhea" id="RHEA:17129"/>
        <dbReference type="ChEBI" id="CHEBI:15377"/>
        <dbReference type="ChEBI" id="CHEBI:15378"/>
        <dbReference type="ChEBI" id="CHEBI:29985"/>
        <dbReference type="ChEBI" id="CHEBI:30616"/>
        <dbReference type="ChEBI" id="CHEBI:43474"/>
        <dbReference type="ChEBI" id="CHEBI:58359"/>
        <dbReference type="ChEBI" id="CHEBI:147286"/>
        <dbReference type="ChEBI" id="CHEBI:147287"/>
        <dbReference type="ChEBI" id="CHEBI:456216"/>
        <dbReference type="EC" id="6.3.5.3"/>
    </reaction>
</comment>
<proteinExistence type="inferred from homology"/>
<dbReference type="Gene3D" id="3.30.1330.10">
    <property type="entry name" value="PurM-like, N-terminal domain"/>
    <property type="match status" value="2"/>
</dbReference>
<dbReference type="Pfam" id="PF02769">
    <property type="entry name" value="AIRS_C"/>
    <property type="match status" value="2"/>
</dbReference>
<feature type="binding site" evidence="8">
    <location>
        <position position="494"/>
    </location>
    <ligand>
        <name>ATP</name>
        <dbReference type="ChEBI" id="CHEBI:30616"/>
    </ligand>
</feature>
<evidence type="ECO:0000256" key="2">
    <source>
        <dbReference type="ARBA" id="ARBA00022598"/>
    </source>
</evidence>
<dbReference type="InterPro" id="IPR010918">
    <property type="entry name" value="PurM-like_C_dom"/>
</dbReference>
<comment type="similarity">
    <text evidence="8">Belongs to the FGAMS family.</text>
</comment>
<comment type="caution">
    <text evidence="12">The sequence shown here is derived from an EMBL/GenBank/DDBJ whole genome shotgun (WGS) entry which is preliminary data.</text>
</comment>
<dbReference type="GO" id="GO:0005524">
    <property type="term" value="F:ATP binding"/>
    <property type="evidence" value="ECO:0007669"/>
    <property type="project" value="UniProtKB-UniRule"/>
</dbReference>
<dbReference type="GO" id="GO:0005737">
    <property type="term" value="C:cytoplasm"/>
    <property type="evidence" value="ECO:0007669"/>
    <property type="project" value="UniProtKB-SubCell"/>
</dbReference>
<dbReference type="Pfam" id="PF00586">
    <property type="entry name" value="AIRS"/>
    <property type="match status" value="2"/>
</dbReference>
<feature type="binding site" evidence="8">
    <location>
        <position position="531"/>
    </location>
    <ligand>
        <name>ATP</name>
        <dbReference type="ChEBI" id="CHEBI:30616"/>
    </ligand>
</feature>
<dbReference type="PIRSF" id="PIRSF001587">
    <property type="entry name" value="FGAM_synthase_II"/>
    <property type="match status" value="1"/>
</dbReference>
<feature type="binding site" evidence="8">
    <location>
        <position position="532"/>
    </location>
    <ligand>
        <name>Mg(2+)</name>
        <dbReference type="ChEBI" id="CHEBI:18420"/>
        <label>1</label>
    </ligand>
</feature>
<evidence type="ECO:0000256" key="8">
    <source>
        <dbReference type="HAMAP-Rule" id="MF_00420"/>
    </source>
</evidence>
<feature type="binding site" evidence="8">
    <location>
        <begin position="93"/>
        <end position="96"/>
    </location>
    <ligand>
        <name>substrate</name>
    </ligand>
</feature>
<feature type="domain" description="PurM-like N-terminal" evidence="9">
    <location>
        <begin position="73"/>
        <end position="187"/>
    </location>
</feature>
<feature type="domain" description="PurM-like C-terminal" evidence="10">
    <location>
        <begin position="569"/>
        <end position="703"/>
    </location>
</feature>
<dbReference type="InterPro" id="IPR010074">
    <property type="entry name" value="PRibForGlyAmidine_synth_PurL"/>
</dbReference>
<dbReference type="PANTHER" id="PTHR43555">
    <property type="entry name" value="PHOSPHORIBOSYLFORMYLGLYCINAMIDINE SYNTHASE SUBUNIT PURL"/>
    <property type="match status" value="1"/>
</dbReference>
<keyword evidence="3 8" id="KW-0479">Metal-binding</keyword>
<evidence type="ECO:0000313" key="12">
    <source>
        <dbReference type="EMBL" id="OYX57432.1"/>
    </source>
</evidence>
<sequence>MSVPEKTMAELAAEYGLNPAEYQVVLDRLGREPNQLELGVFSVMWSEHCSYKSSKIHLGKFPTTGPRVICGPGENAGVIDIDDGDACIFKMESHNHPSYIEPYQGAATGVGGIMRDVFTMGARPVALLNALRFGDIGHEKTRRLVKGVVSGIGGYGNCVGVPTVAGETNFHSGYNGNILVNAMCVGLAKSDAIFYSAAPGPNMSVVYFGSKTGRDGIHGATMASAEFDEDSDEKRPTVQVGDPFAEKLLIEATLELMASGAVAAIQDMGAAGLTSSSVEMAGKGGVGIELNMDAVPQRETGMSAYEMMLSESQERMLAVLKPGREQDGHRIFEKWGLDAAVIGMTTETGRLVLNHHGEVVCDVPLAPLFDDAPLYDRPWVQPALHPRLSPGEVPAPTVWEDAVLKVLACPDMASKRWIWEQYDRHVMADTLQDSATGADAGVVRVHGTDKGLAMTSDCTPRYVQNDPYEGGKQCVAEAWRNLTAVGSLPIAITDNLNFGNPQRPEIMGQIVRAIDGMAEACRELDFPVVSGNVSLYNETNGVAIPPTPTVGAVGLLTNYDIVTGFSTMEAGDSLVLIGETQGELGASIYLREVLGREDGAPPPVDLKLERKTGDFVRAMIEGGRLTCVHDLSDGGLIGAAADLALASDVGVVLDASSAAHAHVLLFAEDQARYLVAVPNPQDVLAAAREAGLHASVVGQAGGDAFASTDLFSIPLKHLREIHEGWMPGWIEG</sequence>
<feature type="active site" evidence="8">
    <location>
        <position position="48"/>
    </location>
</feature>
<dbReference type="SUPFAM" id="SSF55326">
    <property type="entry name" value="PurM N-terminal domain-like"/>
    <property type="match status" value="2"/>
</dbReference>
<dbReference type="NCBIfam" id="TIGR01736">
    <property type="entry name" value="FGAM_synth_II"/>
    <property type="match status" value="1"/>
</dbReference>
<feature type="binding site" evidence="8">
    <location>
        <position position="90"/>
    </location>
    <ligand>
        <name>ATP</name>
        <dbReference type="ChEBI" id="CHEBI:30616"/>
    </ligand>
</feature>
<dbReference type="CDD" id="cd02203">
    <property type="entry name" value="PurL_repeat1"/>
    <property type="match status" value="1"/>
</dbReference>
<dbReference type="InterPro" id="IPR036921">
    <property type="entry name" value="PurM-like_N_sf"/>
</dbReference>
<feature type="binding site" evidence="8">
    <location>
        <position position="115"/>
    </location>
    <ligand>
        <name>substrate</name>
    </ligand>
</feature>
<evidence type="ECO:0000259" key="11">
    <source>
        <dbReference type="Pfam" id="PF18072"/>
    </source>
</evidence>
<feature type="domain" description="PurM-like C-terminal" evidence="10">
    <location>
        <begin position="202"/>
        <end position="353"/>
    </location>
</feature>
<comment type="function">
    <text evidence="8">Part of the phosphoribosylformylglycinamidine synthase complex involved in the purines biosynthetic pathway. Catalyzes the ATP-dependent conversion of formylglycinamide ribonucleotide (FGAR) and glutamine to yield formylglycinamidine ribonucleotide (FGAM) and glutamate. The FGAM synthase complex is composed of three subunits. PurQ produces an ammonia molecule by converting glutamine to glutamate. PurL transfers the ammonia molecule to FGAR to form FGAM in an ATP-dependent manner. PurS interacts with PurQ and PurL and is thought to assist in the transfer of the ammonia molecule from PurQ to PurL.</text>
</comment>
<keyword evidence="2 8" id="KW-0436">Ligase</keyword>
<organism evidence="12 13">
    <name type="scientific">Brevundimonas subvibrioides</name>
    <dbReference type="NCBI Taxonomy" id="74313"/>
    <lineage>
        <taxon>Bacteria</taxon>
        <taxon>Pseudomonadati</taxon>
        <taxon>Pseudomonadota</taxon>
        <taxon>Alphaproteobacteria</taxon>
        <taxon>Caulobacterales</taxon>
        <taxon>Caulobacteraceae</taxon>
        <taxon>Brevundimonas</taxon>
    </lineage>
</organism>
<dbReference type="Pfam" id="PF18072">
    <property type="entry name" value="FGAR-AT_linker"/>
    <property type="match status" value="1"/>
</dbReference>
<feature type="domain" description="Phosphoribosylformylglycinamidine synthase linker" evidence="11">
    <location>
        <begin position="12"/>
        <end position="52"/>
    </location>
</feature>
<dbReference type="PANTHER" id="PTHR43555:SF1">
    <property type="entry name" value="PHOSPHORIBOSYLFORMYLGLYCINAMIDINE SYNTHASE SUBUNIT PURL"/>
    <property type="match status" value="1"/>
</dbReference>
<feature type="binding site" evidence="8">
    <location>
        <begin position="311"/>
        <end position="313"/>
    </location>
    <ligand>
        <name>substrate</name>
    </ligand>
</feature>
<dbReference type="InterPro" id="IPR041609">
    <property type="entry name" value="PurL_linker"/>
</dbReference>
<keyword evidence="6 8" id="KW-0067">ATP-binding</keyword>
<evidence type="ECO:0000259" key="9">
    <source>
        <dbReference type="Pfam" id="PF00586"/>
    </source>
</evidence>
<feature type="binding site" evidence="8">
    <location>
        <position position="239"/>
    </location>
    <ligand>
        <name>substrate</name>
    </ligand>
</feature>
<dbReference type="GO" id="GO:0004642">
    <property type="term" value="F:phosphoribosylformylglycinamidine synthase activity"/>
    <property type="evidence" value="ECO:0007669"/>
    <property type="project" value="UniProtKB-UniRule"/>
</dbReference>
<feature type="domain" description="PurM-like N-terminal" evidence="9">
    <location>
        <begin position="437"/>
        <end position="555"/>
    </location>
</feature>
<dbReference type="InterPro" id="IPR016188">
    <property type="entry name" value="PurM-like_N"/>
</dbReference>
<feature type="binding site" evidence="8">
    <location>
        <position position="92"/>
    </location>
    <ligand>
        <name>Mg(2+)</name>
        <dbReference type="ChEBI" id="CHEBI:18420"/>
        <label>1</label>
    </ligand>
</feature>
<gene>
    <name evidence="8" type="primary">purL</name>
    <name evidence="12" type="ORF">B7Y86_06950</name>
</gene>
<dbReference type="CDD" id="cd02204">
    <property type="entry name" value="PurL_repeat2"/>
    <property type="match status" value="1"/>
</dbReference>
<protein>
    <recommendedName>
        <fullName evidence="8">Phosphoribosylformylglycinamidine synthase subunit PurL</fullName>
        <shortName evidence="8">FGAM synthase</shortName>
        <ecNumber evidence="8">6.3.5.3</ecNumber>
    </recommendedName>
    <alternativeName>
        <fullName evidence="8">Formylglycinamide ribonucleotide amidotransferase subunit II</fullName>
        <shortName evidence="8">FGAR amidotransferase II</shortName>
        <shortName evidence="8">FGAR-AT II</shortName>
    </alternativeName>
    <alternativeName>
        <fullName evidence="8">Glutamine amidotransferase PurL</fullName>
    </alternativeName>
    <alternativeName>
        <fullName evidence="8">Phosphoribosylformylglycinamidine synthase subunit II</fullName>
    </alternativeName>
</protein>
<keyword evidence="4 8" id="KW-0547">Nucleotide-binding</keyword>
<feature type="binding site" evidence="8">
    <location>
        <position position="267"/>
    </location>
    <ligand>
        <name>Mg(2+)</name>
        <dbReference type="ChEBI" id="CHEBI:18420"/>
        <label>2</label>
    </ligand>
</feature>
<feature type="active site" description="Proton acceptor" evidence="8">
    <location>
        <position position="94"/>
    </location>
</feature>
<keyword evidence="5 8" id="KW-0658">Purine biosynthesis</keyword>
<dbReference type="UniPathway" id="UPA00074">
    <property type="reaction ID" value="UER00128"/>
</dbReference>
<keyword evidence="1 8" id="KW-0963">Cytoplasm</keyword>
<dbReference type="AlphaFoldDB" id="A0A258HM43"/>
<evidence type="ECO:0000256" key="3">
    <source>
        <dbReference type="ARBA" id="ARBA00022723"/>
    </source>
</evidence>
<dbReference type="InterPro" id="IPR036676">
    <property type="entry name" value="PurM-like_C_sf"/>
</dbReference>
<dbReference type="SUPFAM" id="SSF56042">
    <property type="entry name" value="PurM C-terminal domain-like"/>
    <property type="match status" value="2"/>
</dbReference>
<name>A0A258HM43_9CAUL</name>
<evidence type="ECO:0000313" key="13">
    <source>
        <dbReference type="Proteomes" id="UP000216147"/>
    </source>
</evidence>
<feature type="binding site" evidence="8">
    <location>
        <position position="51"/>
    </location>
    <ligand>
        <name>ATP</name>
        <dbReference type="ChEBI" id="CHEBI:30616"/>
    </ligand>
</feature>
<feature type="binding site" evidence="8">
    <location>
        <position position="116"/>
    </location>
    <ligand>
        <name>Mg(2+)</name>
        <dbReference type="ChEBI" id="CHEBI:18420"/>
        <label>2</label>
    </ligand>
</feature>
<comment type="pathway">
    <text evidence="8">Purine metabolism; IMP biosynthesis via de novo pathway; 5-amino-1-(5-phospho-D-ribosyl)imidazole from N(2)-formyl-N(1)-(5-phospho-D-ribosyl)glycinamide: step 1/2.</text>
</comment>
<evidence type="ECO:0000256" key="1">
    <source>
        <dbReference type="ARBA" id="ARBA00022490"/>
    </source>
</evidence>
<dbReference type="Gene3D" id="3.90.650.10">
    <property type="entry name" value="PurM-like C-terminal domain"/>
    <property type="match status" value="2"/>
</dbReference>
<evidence type="ECO:0000259" key="10">
    <source>
        <dbReference type="Pfam" id="PF02769"/>
    </source>
</evidence>
<dbReference type="EMBL" id="NCEQ01000006">
    <property type="protein sequence ID" value="OYX57432.1"/>
    <property type="molecule type" value="Genomic_DNA"/>
</dbReference>
<accession>A0A258HM43</accession>